<organism evidence="1 2">
    <name type="scientific">Echinicola rosea</name>
    <dbReference type="NCBI Taxonomy" id="1807691"/>
    <lineage>
        <taxon>Bacteria</taxon>
        <taxon>Pseudomonadati</taxon>
        <taxon>Bacteroidota</taxon>
        <taxon>Cytophagia</taxon>
        <taxon>Cytophagales</taxon>
        <taxon>Cyclobacteriaceae</taxon>
        <taxon>Echinicola</taxon>
    </lineage>
</organism>
<evidence type="ECO:0000313" key="2">
    <source>
        <dbReference type="Proteomes" id="UP000647339"/>
    </source>
</evidence>
<evidence type="ECO:0000313" key="1">
    <source>
        <dbReference type="EMBL" id="GGF48171.1"/>
    </source>
</evidence>
<sequence length="403" mass="48575">MLLDILERYHIKDICNYITRTKDYDPESEDWLFEGFKEKTFKEKLMNFWNRFWRHTNPYSRYNKNSYASFVLHNIINDPAFVSLASNIRPYFFADIFITFKLKKRNSFPTELVNQYLTELLKHKNFWLIKELKQSDNFDIGQPDWFFKENRVIAALIQDVSVADVNEIWKPFGEEAIKEIESERNLGTDSRLYQQYRNDDMLWEFKVFISIKFFNILLIESIVKKYSGTHFFLSYYWHITESILQNFTASPPKDFEEVESANHHLVKIMNDNLFHWLDLSNKYETDRFYDIIRCIGNQLDCISKNLFFGEARKIDLIERVLSIYCNIDEKGKTNIIRDELDSILLKPSMLTRSTDPYYKYFNKVWERFDKIPHRGYVHNTDFEYFSRLKEKVIIPLGLNPDVN</sequence>
<accession>A0ABQ1VCB8</accession>
<dbReference type="Proteomes" id="UP000647339">
    <property type="component" value="Unassembled WGS sequence"/>
</dbReference>
<gene>
    <name evidence="1" type="ORF">GCM10011339_40950</name>
</gene>
<reference evidence="2" key="1">
    <citation type="journal article" date="2019" name="Int. J. Syst. Evol. Microbiol.">
        <title>The Global Catalogue of Microorganisms (GCM) 10K type strain sequencing project: providing services to taxonomists for standard genome sequencing and annotation.</title>
        <authorList>
            <consortium name="The Broad Institute Genomics Platform"/>
            <consortium name="The Broad Institute Genome Sequencing Center for Infectious Disease"/>
            <person name="Wu L."/>
            <person name="Ma J."/>
        </authorList>
    </citation>
    <scope>NUCLEOTIDE SEQUENCE [LARGE SCALE GENOMIC DNA]</scope>
    <source>
        <strain evidence="2">CGMCC 1.15407</strain>
    </source>
</reference>
<name>A0ABQ1VCB8_9BACT</name>
<proteinExistence type="predicted"/>
<comment type="caution">
    <text evidence="1">The sequence shown here is derived from an EMBL/GenBank/DDBJ whole genome shotgun (WGS) entry which is preliminary data.</text>
</comment>
<dbReference type="EMBL" id="BMIU01000028">
    <property type="protein sequence ID" value="GGF48171.1"/>
    <property type="molecule type" value="Genomic_DNA"/>
</dbReference>
<protein>
    <submittedName>
        <fullName evidence="1">Uncharacterized protein</fullName>
    </submittedName>
</protein>
<keyword evidence="2" id="KW-1185">Reference proteome</keyword>